<evidence type="ECO:0000313" key="2">
    <source>
        <dbReference type="Proteomes" id="UP000464657"/>
    </source>
</evidence>
<dbReference type="RefSeq" id="WP_160130885.1">
    <property type="nucleotide sequence ID" value="NZ_CP019288.1"/>
</dbReference>
<reference evidence="1 2" key="1">
    <citation type="journal article" date="2013" name="Int. J. Syst. Evol. Microbiol.">
        <title>Kordia antarctica sp. nov., isolated from Antarctic seawater.</title>
        <authorList>
            <person name="Baek K."/>
            <person name="Choi A."/>
            <person name="Kang I."/>
            <person name="Lee K."/>
            <person name="Cho J.C."/>
        </authorList>
    </citation>
    <scope>NUCLEOTIDE SEQUENCE [LARGE SCALE GENOMIC DNA]</scope>
    <source>
        <strain evidence="1 2">IMCC3317</strain>
    </source>
</reference>
<dbReference type="AlphaFoldDB" id="A0A7L4ZPA8"/>
<proteinExistence type="predicted"/>
<evidence type="ECO:0000313" key="1">
    <source>
        <dbReference type="EMBL" id="QHI38331.1"/>
    </source>
</evidence>
<organism evidence="1 2">
    <name type="scientific">Kordia antarctica</name>
    <dbReference type="NCBI Taxonomy" id="1218801"/>
    <lineage>
        <taxon>Bacteria</taxon>
        <taxon>Pseudomonadati</taxon>
        <taxon>Bacteroidota</taxon>
        <taxon>Flavobacteriia</taxon>
        <taxon>Flavobacteriales</taxon>
        <taxon>Flavobacteriaceae</taxon>
        <taxon>Kordia</taxon>
    </lineage>
</organism>
<dbReference type="OrthoDB" id="1064164at2"/>
<dbReference type="KEGG" id="kan:IMCC3317_37220"/>
<protein>
    <submittedName>
        <fullName evidence="1">Uncharacterized protein</fullName>
    </submittedName>
</protein>
<dbReference type="Proteomes" id="UP000464657">
    <property type="component" value="Chromosome"/>
</dbReference>
<sequence>MTEKYIEFNKIYIIESLNVKDIKTGTLLKNDVLRWKKFNENHPVKTKLYSPSKRKEFFQVLDLIKSICIKNKTYPIIHFEIHGSNDKKGLILNSGDMITWEELIIKLREINIIIANNLFFTMAVCYGAYLFKAVELELPAPFCGMIGSEEAITTDDLMIRYQEFYNELLNNLNITKAYKALKKANTNMHNTYRFIDSSQAFKIIYRNYFKENTSDEAIKERLIQVKKDEKLEFKNRQSERKYNRGFKKILLQTRQRYYSEHSETFFMIDKVPSHRTRFNVPKSYTTLIK</sequence>
<gene>
    <name evidence="1" type="ORF">IMCC3317_37220</name>
</gene>
<dbReference type="EMBL" id="CP019288">
    <property type="protein sequence ID" value="QHI38331.1"/>
    <property type="molecule type" value="Genomic_DNA"/>
</dbReference>
<accession>A0A7L4ZPA8</accession>
<name>A0A7L4ZPA8_9FLAO</name>
<keyword evidence="2" id="KW-1185">Reference proteome</keyword>